<dbReference type="InterPro" id="IPR046796">
    <property type="entry name" value="Transposase_32_dom"/>
</dbReference>
<reference evidence="4" key="1">
    <citation type="journal article" date="2015" name="Proc. Natl. Acad. Sci. U.S.A.">
        <title>Genome sequencing of adzuki bean (Vigna angularis) provides insight into high starch and low fat accumulation and domestication.</title>
        <authorList>
            <person name="Yang K."/>
            <person name="Tian Z."/>
            <person name="Chen C."/>
            <person name="Luo L."/>
            <person name="Zhao B."/>
            <person name="Wang Z."/>
            <person name="Yu L."/>
            <person name="Li Y."/>
            <person name="Sun Y."/>
            <person name="Li W."/>
            <person name="Chen Y."/>
            <person name="Li Y."/>
            <person name="Zhang Y."/>
            <person name="Ai D."/>
            <person name="Zhao J."/>
            <person name="Shang C."/>
            <person name="Ma Y."/>
            <person name="Wu B."/>
            <person name="Wang M."/>
            <person name="Gao L."/>
            <person name="Sun D."/>
            <person name="Zhang P."/>
            <person name="Guo F."/>
            <person name="Wang W."/>
            <person name="Li Y."/>
            <person name="Wang J."/>
            <person name="Varshney R.K."/>
            <person name="Wang J."/>
            <person name="Ling H.Q."/>
            <person name="Wan P."/>
        </authorList>
    </citation>
    <scope>NUCLEOTIDE SEQUENCE</scope>
    <source>
        <strain evidence="4">cv. Jingnong 6</strain>
    </source>
</reference>
<evidence type="ECO:0000313" key="4">
    <source>
        <dbReference type="Proteomes" id="UP000053144"/>
    </source>
</evidence>
<evidence type="ECO:0000313" key="3">
    <source>
        <dbReference type="EMBL" id="KOM48034.1"/>
    </source>
</evidence>
<evidence type="ECO:0000259" key="2">
    <source>
        <dbReference type="Pfam" id="PF20167"/>
    </source>
</evidence>
<dbReference type="Pfam" id="PF20167">
    <property type="entry name" value="Transposase_32"/>
    <property type="match status" value="1"/>
</dbReference>
<dbReference type="EMBL" id="CM003377">
    <property type="protein sequence ID" value="KOM48034.1"/>
    <property type="molecule type" value="Genomic_DNA"/>
</dbReference>
<feature type="region of interest" description="Disordered" evidence="1">
    <location>
        <begin position="1"/>
        <end position="29"/>
    </location>
</feature>
<protein>
    <recommendedName>
        <fullName evidence="2">Putative plant transposon protein domain-containing protein</fullName>
    </recommendedName>
</protein>
<dbReference type="Gramene" id="KOM48034">
    <property type="protein sequence ID" value="KOM48034"/>
    <property type="gene ID" value="LR48_Vigan07g173800"/>
</dbReference>
<proteinExistence type="predicted"/>
<dbReference type="Proteomes" id="UP000053144">
    <property type="component" value="Chromosome 7"/>
</dbReference>
<evidence type="ECO:0000256" key="1">
    <source>
        <dbReference type="SAM" id="MobiDB-lite"/>
    </source>
</evidence>
<sequence length="340" mass="38375">MISSSGKRIKTLGSKENGTKRKEKEQFHSDKFRTPANKRYFPQVEGRKLLMETKVTSIPSLATQFERELNNRDWGHLEVYSCPANVDIVKEFYTNAKALRGEEDTYFSYVRGKRIIFYADAINYFLGIEWEEEQCQFALSMLEGVDYEEVERTLSVPRGNFQRTQPCSHVSDITVPRAIILYCILKGLNIDIGQVIAEELQICVRGATSKAPLGHPSLITHLCGAAGIDVSRPPLERPRKELDASYFTHYCAVDEPGHLEPPPQQPTQHRRAPPPPRSQGEQALLRTLMSAFPKRQLMSQDEFAAYVAWPADPPQKGDRAEAAEASAMDEGAEVENSDEE</sequence>
<feature type="region of interest" description="Disordered" evidence="1">
    <location>
        <begin position="309"/>
        <end position="340"/>
    </location>
</feature>
<accession>A0A0L9UZT2</accession>
<dbReference type="AlphaFoldDB" id="A0A0L9UZT2"/>
<feature type="region of interest" description="Disordered" evidence="1">
    <location>
        <begin position="253"/>
        <end position="280"/>
    </location>
</feature>
<name>A0A0L9UZT2_PHAAN</name>
<feature type="domain" description="Putative plant transposon protein" evidence="2">
    <location>
        <begin position="71"/>
        <end position="229"/>
    </location>
</feature>
<gene>
    <name evidence="3" type="ORF">LR48_Vigan07g173800</name>
</gene>
<feature type="compositionally biased region" description="Basic and acidic residues" evidence="1">
    <location>
        <begin position="17"/>
        <end position="29"/>
    </location>
</feature>
<organism evidence="3 4">
    <name type="scientific">Phaseolus angularis</name>
    <name type="common">Azuki bean</name>
    <name type="synonym">Vigna angularis</name>
    <dbReference type="NCBI Taxonomy" id="3914"/>
    <lineage>
        <taxon>Eukaryota</taxon>
        <taxon>Viridiplantae</taxon>
        <taxon>Streptophyta</taxon>
        <taxon>Embryophyta</taxon>
        <taxon>Tracheophyta</taxon>
        <taxon>Spermatophyta</taxon>
        <taxon>Magnoliopsida</taxon>
        <taxon>eudicotyledons</taxon>
        <taxon>Gunneridae</taxon>
        <taxon>Pentapetalae</taxon>
        <taxon>rosids</taxon>
        <taxon>fabids</taxon>
        <taxon>Fabales</taxon>
        <taxon>Fabaceae</taxon>
        <taxon>Papilionoideae</taxon>
        <taxon>50 kb inversion clade</taxon>
        <taxon>NPAAA clade</taxon>
        <taxon>indigoferoid/millettioid clade</taxon>
        <taxon>Phaseoleae</taxon>
        <taxon>Vigna</taxon>
    </lineage>
</organism>
<feature type="compositionally biased region" description="Acidic residues" evidence="1">
    <location>
        <begin position="330"/>
        <end position="340"/>
    </location>
</feature>